<dbReference type="PANTHER" id="PTHR30372">
    <property type="entry name" value="LIPID-A-DISACCHARIDE SYNTHASE"/>
    <property type="match status" value="1"/>
</dbReference>
<dbReference type="Proteomes" id="UP000240708">
    <property type="component" value="Unassembled WGS sequence"/>
</dbReference>
<evidence type="ECO:0000256" key="5">
    <source>
        <dbReference type="ARBA" id="ARBA00022556"/>
    </source>
</evidence>
<proteinExistence type="predicted"/>
<evidence type="ECO:0000256" key="3">
    <source>
        <dbReference type="ARBA" id="ARBA00020902"/>
    </source>
</evidence>
<dbReference type="OrthoDB" id="9801642at2"/>
<evidence type="ECO:0000313" key="11">
    <source>
        <dbReference type="EMBL" id="PSL01747.1"/>
    </source>
</evidence>
<dbReference type="EMBL" id="PYGF01000012">
    <property type="protein sequence ID" value="PSL01747.1"/>
    <property type="molecule type" value="Genomic_DNA"/>
</dbReference>
<dbReference type="GO" id="GO:0016020">
    <property type="term" value="C:membrane"/>
    <property type="evidence" value="ECO:0007669"/>
    <property type="project" value="GOC"/>
</dbReference>
<evidence type="ECO:0000256" key="10">
    <source>
        <dbReference type="NCBIfam" id="TIGR00215"/>
    </source>
</evidence>
<keyword evidence="12" id="KW-1185">Reference proteome</keyword>
<organism evidence="11 12">
    <name type="scientific">Cecembia rubra</name>
    <dbReference type="NCBI Taxonomy" id="1485585"/>
    <lineage>
        <taxon>Bacteria</taxon>
        <taxon>Pseudomonadati</taxon>
        <taxon>Bacteroidota</taxon>
        <taxon>Cytophagia</taxon>
        <taxon>Cytophagales</taxon>
        <taxon>Cyclobacteriaceae</taxon>
        <taxon>Cecembia</taxon>
    </lineage>
</organism>
<keyword evidence="6" id="KW-0328">Glycosyltransferase</keyword>
<dbReference type="EC" id="2.4.1.182" evidence="2 10"/>
<evidence type="ECO:0000256" key="2">
    <source>
        <dbReference type="ARBA" id="ARBA00012687"/>
    </source>
</evidence>
<dbReference type="Pfam" id="PF02684">
    <property type="entry name" value="LpxB"/>
    <property type="match status" value="1"/>
</dbReference>
<comment type="caution">
    <text evidence="11">The sequence shown here is derived from an EMBL/GenBank/DDBJ whole genome shotgun (WGS) entry which is preliminary data.</text>
</comment>
<evidence type="ECO:0000256" key="6">
    <source>
        <dbReference type="ARBA" id="ARBA00022676"/>
    </source>
</evidence>
<dbReference type="AlphaFoldDB" id="A0A2P8DX53"/>
<gene>
    <name evidence="11" type="ORF">CLV48_11290</name>
</gene>
<dbReference type="SUPFAM" id="SSF53756">
    <property type="entry name" value="UDP-Glycosyltransferase/glycogen phosphorylase"/>
    <property type="match status" value="1"/>
</dbReference>
<dbReference type="PANTHER" id="PTHR30372:SF4">
    <property type="entry name" value="LIPID-A-DISACCHARIDE SYNTHASE, MITOCHONDRIAL-RELATED"/>
    <property type="match status" value="1"/>
</dbReference>
<keyword evidence="4" id="KW-0444">Lipid biosynthesis</keyword>
<accession>A0A2P8DX53</accession>
<dbReference type="RefSeq" id="WP_106568577.1">
    <property type="nucleotide sequence ID" value="NZ_PYGF01000012.1"/>
</dbReference>
<reference evidence="11 12" key="1">
    <citation type="submission" date="2018-03" db="EMBL/GenBank/DDBJ databases">
        <title>Genomic Encyclopedia of Archaeal and Bacterial Type Strains, Phase II (KMG-II): from individual species to whole genera.</title>
        <authorList>
            <person name="Goeker M."/>
        </authorList>
    </citation>
    <scope>NUCLEOTIDE SEQUENCE [LARGE SCALE GENOMIC DNA]</scope>
    <source>
        <strain evidence="11 12">DSM 28057</strain>
    </source>
</reference>
<evidence type="ECO:0000256" key="9">
    <source>
        <dbReference type="ARBA" id="ARBA00048975"/>
    </source>
</evidence>
<dbReference type="NCBIfam" id="TIGR00215">
    <property type="entry name" value="lpxB"/>
    <property type="match status" value="1"/>
</dbReference>
<evidence type="ECO:0000256" key="7">
    <source>
        <dbReference type="ARBA" id="ARBA00022679"/>
    </source>
</evidence>
<dbReference type="InterPro" id="IPR003835">
    <property type="entry name" value="Glyco_trans_19"/>
</dbReference>
<dbReference type="GO" id="GO:0005543">
    <property type="term" value="F:phospholipid binding"/>
    <property type="evidence" value="ECO:0007669"/>
    <property type="project" value="TreeGrafter"/>
</dbReference>
<dbReference type="GO" id="GO:0008915">
    <property type="term" value="F:lipid-A-disaccharide synthase activity"/>
    <property type="evidence" value="ECO:0007669"/>
    <property type="project" value="UniProtKB-UniRule"/>
</dbReference>
<evidence type="ECO:0000256" key="8">
    <source>
        <dbReference type="ARBA" id="ARBA00023098"/>
    </source>
</evidence>
<protein>
    <recommendedName>
        <fullName evidence="3 10">Lipid-A-disaccharide synthase</fullName>
        <ecNumber evidence="2 10">2.4.1.182</ecNumber>
    </recommendedName>
</protein>
<evidence type="ECO:0000256" key="1">
    <source>
        <dbReference type="ARBA" id="ARBA00002056"/>
    </source>
</evidence>
<keyword evidence="8" id="KW-0443">Lipid metabolism</keyword>
<keyword evidence="7" id="KW-0808">Transferase</keyword>
<sequence length="374" mass="42474">MKYYIICGERSGDLHVSNLIKSLRTLDPSGSFRGMGGDYSGKAGMEMPTRYEEVAVMGFLEVFLGFWKIIKYLKWVKEDILQFQPDVLILVDFGGFNMKIAGWAKVNGIPVHYYIPPKVWAWNQKRVHKIREYTDKVYCILPFEQEFFKKFGVNALYVGNPLLDELSSFEPHPFFHQKNELNYQPIIALLPGSRKQEIVMMQEVMIKVVRMFPNAQFVVAGVSNMDKSLYQPAVETGIKVIFDQTYDLLHHATAAIVTSGTATLETALFRVPQLVVYKTSAFSFAIGKMLIKVDYISLVNLIAGREVVKELIQKDYNVAEVSHQLNLILANRLYKSQILDGYNEVMSKLGKESASMNVAHHIVSDLSSNSKGFN</sequence>
<comment type="catalytic activity">
    <reaction evidence="9">
        <text>a lipid X + a UDP-2-N,3-O-bis[(3R)-3-hydroxyacyl]-alpha-D-glucosamine = a lipid A disaccharide + UDP + H(+)</text>
        <dbReference type="Rhea" id="RHEA:67828"/>
        <dbReference type="ChEBI" id="CHEBI:15378"/>
        <dbReference type="ChEBI" id="CHEBI:58223"/>
        <dbReference type="ChEBI" id="CHEBI:137748"/>
        <dbReference type="ChEBI" id="CHEBI:176338"/>
        <dbReference type="ChEBI" id="CHEBI:176343"/>
        <dbReference type="EC" id="2.4.1.182"/>
    </reaction>
</comment>
<dbReference type="GO" id="GO:0009245">
    <property type="term" value="P:lipid A biosynthetic process"/>
    <property type="evidence" value="ECO:0007669"/>
    <property type="project" value="UniProtKB-UniRule"/>
</dbReference>
<evidence type="ECO:0000256" key="4">
    <source>
        <dbReference type="ARBA" id="ARBA00022516"/>
    </source>
</evidence>
<name>A0A2P8DX53_9BACT</name>
<keyword evidence="5" id="KW-0441">Lipid A biosynthesis</keyword>
<comment type="function">
    <text evidence="1">Condensation of UDP-2,3-diacylglucosamine and 2,3-diacylglucosamine-1-phosphate to form lipid A disaccharide, a precursor of lipid A, a phosphorylated glycolipid that anchors the lipopolysaccharide to the outer membrane of the cell.</text>
</comment>
<evidence type="ECO:0000313" key="12">
    <source>
        <dbReference type="Proteomes" id="UP000240708"/>
    </source>
</evidence>